<feature type="transmembrane region" description="Helical" evidence="6">
    <location>
        <begin position="352"/>
        <end position="376"/>
    </location>
</feature>
<gene>
    <name evidence="9" type="primary">LOC107223210</name>
</gene>
<comment type="subcellular location">
    <subcellularLocation>
        <location evidence="1">Membrane</location>
        <topology evidence="1">Multi-pass membrane protein</topology>
    </subcellularLocation>
</comment>
<sequence length="488" mass="53906">MSSIEERNMKQTSIRPQIFAVVTASLLFTATGFHLGWSSPTLPKLLEDTSIPVTQNQASLIISLLSFGSTVGPLLSIVTVDRWGRKTTMLLLSIPFIVSSILIAMAQNYWWYYVARVTCGLASGITWTIIPMYLGEIAEDRIRGGLGVTMSVMLNLGLLMAYTIGPWVSKPLLAALGTAIPVMFLLIFSWMPETPYFYMMKDKPNLARKSLEWLRGTTDVDQEVEVVRKNVEFDLQNSWALKELFTDKGNRKALLVVLGLMTAQELSGIAVITSYSTSILSEVGSGITSSVSVIIIGVIQLTVTVLVVFFTDRVGRRPLLFGSLFSIIVFLAALAVYFQLLANEDDVSVISWLPVTALIGYVCSFSMGLGTIPTSIASEIFPCNVKAYASIIMNVYVFFIEGVILQLYPLLVNAYGIHVTLYIFAGCTTVSIIFTFFYVPETRMKSLGEIQLMLRKCSESNQTLQPVTTPVCSQNNSIYFISTNDVIK</sequence>
<dbReference type="InterPro" id="IPR005828">
    <property type="entry name" value="MFS_sugar_transport-like"/>
</dbReference>
<dbReference type="InterPro" id="IPR003663">
    <property type="entry name" value="Sugar/inositol_transpt"/>
</dbReference>
<dbReference type="InterPro" id="IPR050549">
    <property type="entry name" value="MFS_Trehalose_Transporter"/>
</dbReference>
<keyword evidence="4 6" id="KW-0472">Membrane</keyword>
<dbReference type="InterPro" id="IPR036259">
    <property type="entry name" value="MFS_trans_sf"/>
</dbReference>
<feature type="transmembrane region" description="Helical" evidence="6">
    <location>
        <begin position="414"/>
        <end position="439"/>
    </location>
</feature>
<evidence type="ECO:0000256" key="5">
    <source>
        <dbReference type="ARBA" id="ARBA00023180"/>
    </source>
</evidence>
<dbReference type="PROSITE" id="PS50850">
    <property type="entry name" value="MFS"/>
    <property type="match status" value="1"/>
</dbReference>
<reference evidence="9" key="1">
    <citation type="submission" date="2025-08" db="UniProtKB">
        <authorList>
            <consortium name="RefSeq"/>
        </authorList>
    </citation>
    <scope>IDENTIFICATION</scope>
    <source>
        <tissue evidence="9">Thorax and Abdomen</tissue>
    </source>
</reference>
<feature type="domain" description="Major facilitator superfamily (MFS) profile" evidence="7">
    <location>
        <begin position="20"/>
        <end position="443"/>
    </location>
</feature>
<dbReference type="Proteomes" id="UP000829291">
    <property type="component" value="Chromosome 5"/>
</dbReference>
<dbReference type="SUPFAM" id="SSF103473">
    <property type="entry name" value="MFS general substrate transporter"/>
    <property type="match status" value="1"/>
</dbReference>
<proteinExistence type="predicted"/>
<dbReference type="PANTHER" id="PTHR48021">
    <property type="match status" value="1"/>
</dbReference>
<dbReference type="Pfam" id="PF00083">
    <property type="entry name" value="Sugar_tr"/>
    <property type="match status" value="1"/>
</dbReference>
<dbReference type="Gene3D" id="1.20.1250.20">
    <property type="entry name" value="MFS general substrate transporter like domains"/>
    <property type="match status" value="1"/>
</dbReference>
<feature type="transmembrane region" description="Helical" evidence="6">
    <location>
        <begin position="113"/>
        <end position="134"/>
    </location>
</feature>
<evidence type="ECO:0000256" key="2">
    <source>
        <dbReference type="ARBA" id="ARBA00022692"/>
    </source>
</evidence>
<feature type="transmembrane region" description="Helical" evidence="6">
    <location>
        <begin position="57"/>
        <end position="78"/>
    </location>
</feature>
<protein>
    <submittedName>
        <fullName evidence="9">Facilitated trehalose transporter Tret1-2 homolog isoform X1</fullName>
    </submittedName>
</protein>
<feature type="transmembrane region" description="Helical" evidence="6">
    <location>
        <begin position="90"/>
        <end position="107"/>
    </location>
</feature>
<dbReference type="InterPro" id="IPR020846">
    <property type="entry name" value="MFS_dom"/>
</dbReference>
<organism evidence="8 9">
    <name type="scientific">Neodiprion lecontei</name>
    <name type="common">Redheaded pine sawfly</name>
    <dbReference type="NCBI Taxonomy" id="441921"/>
    <lineage>
        <taxon>Eukaryota</taxon>
        <taxon>Metazoa</taxon>
        <taxon>Ecdysozoa</taxon>
        <taxon>Arthropoda</taxon>
        <taxon>Hexapoda</taxon>
        <taxon>Insecta</taxon>
        <taxon>Pterygota</taxon>
        <taxon>Neoptera</taxon>
        <taxon>Endopterygota</taxon>
        <taxon>Hymenoptera</taxon>
        <taxon>Tenthredinoidea</taxon>
        <taxon>Diprionidae</taxon>
        <taxon>Diprioninae</taxon>
        <taxon>Neodiprion</taxon>
    </lineage>
</organism>
<feature type="transmembrane region" description="Helical" evidence="6">
    <location>
        <begin position="319"/>
        <end position="340"/>
    </location>
</feature>
<evidence type="ECO:0000256" key="6">
    <source>
        <dbReference type="SAM" id="Phobius"/>
    </source>
</evidence>
<dbReference type="InterPro" id="IPR005829">
    <property type="entry name" value="Sugar_transporter_CS"/>
</dbReference>
<evidence type="ECO:0000313" key="9">
    <source>
        <dbReference type="RefSeq" id="XP_046595842.1"/>
    </source>
</evidence>
<keyword evidence="5" id="KW-0325">Glycoprotein</keyword>
<evidence type="ECO:0000313" key="8">
    <source>
        <dbReference type="Proteomes" id="UP000829291"/>
    </source>
</evidence>
<evidence type="ECO:0000259" key="7">
    <source>
        <dbReference type="PROSITE" id="PS50850"/>
    </source>
</evidence>
<dbReference type="RefSeq" id="XP_046595842.1">
    <property type="nucleotide sequence ID" value="XM_046739886.1"/>
</dbReference>
<feature type="transmembrane region" description="Helical" evidence="6">
    <location>
        <begin position="146"/>
        <end position="165"/>
    </location>
</feature>
<name>A0ABM3G6D6_NEOLC</name>
<accession>A0ABM3G6D6</accession>
<dbReference type="GeneID" id="107223210"/>
<keyword evidence="2 6" id="KW-0812">Transmembrane</keyword>
<dbReference type="PROSITE" id="PS00216">
    <property type="entry name" value="SUGAR_TRANSPORT_1"/>
    <property type="match status" value="1"/>
</dbReference>
<evidence type="ECO:0000256" key="1">
    <source>
        <dbReference type="ARBA" id="ARBA00004141"/>
    </source>
</evidence>
<evidence type="ECO:0000256" key="4">
    <source>
        <dbReference type="ARBA" id="ARBA00023136"/>
    </source>
</evidence>
<feature type="transmembrane region" description="Helical" evidence="6">
    <location>
        <begin position="388"/>
        <end position="408"/>
    </location>
</feature>
<keyword evidence="3 6" id="KW-1133">Transmembrane helix</keyword>
<evidence type="ECO:0000256" key="3">
    <source>
        <dbReference type="ARBA" id="ARBA00022989"/>
    </source>
</evidence>
<feature type="transmembrane region" description="Helical" evidence="6">
    <location>
        <begin position="18"/>
        <end position="37"/>
    </location>
</feature>
<dbReference type="PRINTS" id="PR00171">
    <property type="entry name" value="SUGRTRNSPORT"/>
</dbReference>
<feature type="transmembrane region" description="Helical" evidence="6">
    <location>
        <begin position="253"/>
        <end position="275"/>
    </location>
</feature>
<dbReference type="PANTHER" id="PTHR48021:SF46">
    <property type="entry name" value="MAJOR FACILITATOR SUPERFAMILY (MFS) PROFILE DOMAIN-CONTAINING PROTEIN"/>
    <property type="match status" value="1"/>
</dbReference>
<keyword evidence="8" id="KW-1185">Reference proteome</keyword>
<feature type="transmembrane region" description="Helical" evidence="6">
    <location>
        <begin position="287"/>
        <end position="310"/>
    </location>
</feature>
<feature type="transmembrane region" description="Helical" evidence="6">
    <location>
        <begin position="171"/>
        <end position="191"/>
    </location>
</feature>